<name>A0A151NCE0_ALLMI</name>
<sequence>MAWLGELGLEIVRRREENATGLCKDTARLSALITELEGKCQQPAPELLQGVRSTVSRAEEVMPLHPAPTFPGQDRRIGESKPQEALMRFLDRPGPPLLGQAAED</sequence>
<accession>A0A151NCE0</accession>
<dbReference type="OrthoDB" id="9428588at2759"/>
<proteinExistence type="predicted"/>
<evidence type="ECO:0000313" key="1">
    <source>
        <dbReference type="EMBL" id="KYO34420.1"/>
    </source>
</evidence>
<dbReference type="Proteomes" id="UP000050525">
    <property type="component" value="Unassembled WGS sequence"/>
</dbReference>
<gene>
    <name evidence="1" type="ORF">Y1Q_0010239</name>
</gene>
<evidence type="ECO:0000313" key="2">
    <source>
        <dbReference type="Proteomes" id="UP000050525"/>
    </source>
</evidence>
<reference evidence="1 2" key="1">
    <citation type="journal article" date="2012" name="Genome Biol.">
        <title>Sequencing three crocodilian genomes to illuminate the evolution of archosaurs and amniotes.</title>
        <authorList>
            <person name="St John J.A."/>
            <person name="Braun E.L."/>
            <person name="Isberg S.R."/>
            <person name="Miles L.G."/>
            <person name="Chong A.Y."/>
            <person name="Gongora J."/>
            <person name="Dalzell P."/>
            <person name="Moran C."/>
            <person name="Bed'hom B."/>
            <person name="Abzhanov A."/>
            <person name="Burgess S.C."/>
            <person name="Cooksey A.M."/>
            <person name="Castoe T.A."/>
            <person name="Crawford N.G."/>
            <person name="Densmore L.D."/>
            <person name="Drew J.C."/>
            <person name="Edwards S.V."/>
            <person name="Faircloth B.C."/>
            <person name="Fujita M.K."/>
            <person name="Greenwold M.J."/>
            <person name="Hoffmann F.G."/>
            <person name="Howard J.M."/>
            <person name="Iguchi T."/>
            <person name="Janes D.E."/>
            <person name="Khan S.Y."/>
            <person name="Kohno S."/>
            <person name="de Koning A.J."/>
            <person name="Lance S.L."/>
            <person name="McCarthy F.M."/>
            <person name="McCormack J.E."/>
            <person name="Merchant M.E."/>
            <person name="Peterson D.G."/>
            <person name="Pollock D.D."/>
            <person name="Pourmand N."/>
            <person name="Raney B.J."/>
            <person name="Roessler K.A."/>
            <person name="Sanford J.R."/>
            <person name="Sawyer R.H."/>
            <person name="Schmidt C.J."/>
            <person name="Triplett E.W."/>
            <person name="Tuberville T.D."/>
            <person name="Venegas-Anaya M."/>
            <person name="Howard J.T."/>
            <person name="Jarvis E.D."/>
            <person name="Guillette L.J.Jr."/>
            <person name="Glenn T.C."/>
            <person name="Green R.E."/>
            <person name="Ray D.A."/>
        </authorList>
    </citation>
    <scope>NUCLEOTIDE SEQUENCE [LARGE SCALE GENOMIC DNA]</scope>
    <source>
        <strain evidence="1">KSC_2009_1</strain>
    </source>
</reference>
<organism evidence="1 2">
    <name type="scientific">Alligator mississippiensis</name>
    <name type="common">American alligator</name>
    <dbReference type="NCBI Taxonomy" id="8496"/>
    <lineage>
        <taxon>Eukaryota</taxon>
        <taxon>Metazoa</taxon>
        <taxon>Chordata</taxon>
        <taxon>Craniata</taxon>
        <taxon>Vertebrata</taxon>
        <taxon>Euteleostomi</taxon>
        <taxon>Archelosauria</taxon>
        <taxon>Archosauria</taxon>
        <taxon>Crocodylia</taxon>
        <taxon>Alligatoridae</taxon>
        <taxon>Alligatorinae</taxon>
        <taxon>Alligator</taxon>
    </lineage>
</organism>
<dbReference type="EMBL" id="AKHW03003480">
    <property type="protein sequence ID" value="KYO34420.1"/>
    <property type="molecule type" value="Genomic_DNA"/>
</dbReference>
<protein>
    <submittedName>
        <fullName evidence="1">Uncharacterized protein</fullName>
    </submittedName>
</protein>
<keyword evidence="2" id="KW-1185">Reference proteome</keyword>
<comment type="caution">
    <text evidence="1">The sequence shown here is derived from an EMBL/GenBank/DDBJ whole genome shotgun (WGS) entry which is preliminary data.</text>
</comment>
<dbReference type="AlphaFoldDB" id="A0A151NCE0"/>
<dbReference type="KEGG" id="amj:106738317"/>